<organism evidence="2">
    <name type="scientific">uncultured alpha proteobacterium EB080_L06A09</name>
    <dbReference type="NCBI Taxonomy" id="710794"/>
    <lineage>
        <taxon>Bacteria</taxon>
        <taxon>Pseudomonadati</taxon>
        <taxon>Pseudomonadota</taxon>
        <taxon>Alphaproteobacteria</taxon>
        <taxon>environmental samples</taxon>
    </lineage>
</organism>
<evidence type="ECO:0000313" key="2">
    <source>
        <dbReference type="EMBL" id="ADI20109.1"/>
    </source>
</evidence>
<dbReference type="AlphaFoldDB" id="E0Y0B8"/>
<evidence type="ECO:0008006" key="3">
    <source>
        <dbReference type="Google" id="ProtNLM"/>
    </source>
</evidence>
<accession>E0Y0B8</accession>
<reference evidence="2" key="1">
    <citation type="journal article" date="2011" name="Environ. Microbiol.">
        <title>Time-series analyses of Monterey Bay coastal microbial picoplankton using a 'genome proxy' microarray.</title>
        <authorList>
            <person name="Rich V.I."/>
            <person name="Pham V.D."/>
            <person name="Eppley J."/>
            <person name="Shi Y."/>
            <person name="DeLong E.F."/>
        </authorList>
    </citation>
    <scope>NUCLEOTIDE SEQUENCE</scope>
</reference>
<name>E0Y0B8_9PROT</name>
<dbReference type="EMBL" id="GU474938">
    <property type="protein sequence ID" value="ADI20109.1"/>
    <property type="molecule type" value="Genomic_DNA"/>
</dbReference>
<keyword evidence="1" id="KW-0472">Membrane</keyword>
<protein>
    <recommendedName>
        <fullName evidence="3">DUF304 domain-containing protein</fullName>
    </recommendedName>
</protein>
<keyword evidence="1" id="KW-1133">Transmembrane helix</keyword>
<proteinExistence type="predicted"/>
<feature type="transmembrane region" description="Helical" evidence="1">
    <location>
        <begin position="73"/>
        <end position="94"/>
    </location>
</feature>
<keyword evidence="1" id="KW-0812">Transmembrane</keyword>
<sequence>MSSFKEQADQFIEDVTIIQPSNEWPPVLIKNETISFEGKFNKSAWLHKNVTFSALAFFLIIVLSNAIGHPIKIEGIGFVVLLSIFGAIIIFLMYNKQSWIITNRAVYLKKRRPMLSSSIRKVVGFGSTVRLIGGWGTGITLLGVENASEIRQYLQGKKS</sequence>
<feature type="transmembrane region" description="Helical" evidence="1">
    <location>
        <begin position="49"/>
        <end position="67"/>
    </location>
</feature>
<evidence type="ECO:0000256" key="1">
    <source>
        <dbReference type="SAM" id="Phobius"/>
    </source>
</evidence>